<comment type="caution">
    <text evidence="14">The sequence shown here is derived from an EMBL/GenBank/DDBJ whole genome shotgun (WGS) entry which is preliminary data.</text>
</comment>
<organism evidence="14 15">
    <name type="scientific">Robinsoniella peoriensis</name>
    <dbReference type="NCBI Taxonomy" id="180332"/>
    <lineage>
        <taxon>Bacteria</taxon>
        <taxon>Bacillati</taxon>
        <taxon>Bacillota</taxon>
        <taxon>Clostridia</taxon>
        <taxon>Lachnospirales</taxon>
        <taxon>Lachnospiraceae</taxon>
        <taxon>Robinsoniella</taxon>
    </lineage>
</organism>
<reference evidence="14 15" key="1">
    <citation type="journal article" date="2019" name="Anaerobe">
        <title>Detection of Robinsoniella peoriensis in multiple bone samples of a trauma patient.</title>
        <authorList>
            <person name="Schrottner P."/>
            <person name="Hartwich K."/>
            <person name="Bunk B."/>
            <person name="Schober I."/>
            <person name="Helbig S."/>
            <person name="Rudolph W.W."/>
            <person name="Gunzer F."/>
        </authorList>
    </citation>
    <scope>NUCLEOTIDE SEQUENCE [LARGE SCALE GENOMIC DNA]</scope>
    <source>
        <strain evidence="14 15">DSM 106044</strain>
    </source>
</reference>
<comment type="subcellular location">
    <subcellularLocation>
        <location evidence="1">Cell membrane</location>
        <topology evidence="1">Multi-pass membrane protein</topology>
    </subcellularLocation>
</comment>
<evidence type="ECO:0000256" key="11">
    <source>
        <dbReference type="ARBA" id="ARBA00023136"/>
    </source>
</evidence>
<dbReference type="PROSITE" id="PS50885">
    <property type="entry name" value="HAMP"/>
    <property type="match status" value="1"/>
</dbReference>
<evidence type="ECO:0000256" key="10">
    <source>
        <dbReference type="ARBA" id="ARBA00023012"/>
    </source>
</evidence>
<protein>
    <submittedName>
        <fullName evidence="14">Sensor histidine kinase YpdA</fullName>
        <ecNumber evidence="14">2.7.13.3</ecNumber>
    </submittedName>
</protein>
<dbReference type="EMBL" id="QGQD01000043">
    <property type="protein sequence ID" value="TLD01162.1"/>
    <property type="molecule type" value="Genomic_DNA"/>
</dbReference>
<dbReference type="Gene3D" id="3.30.565.10">
    <property type="entry name" value="Histidine kinase-like ATPase, C-terminal domain"/>
    <property type="match status" value="1"/>
</dbReference>
<evidence type="ECO:0000256" key="4">
    <source>
        <dbReference type="ARBA" id="ARBA00022679"/>
    </source>
</evidence>
<evidence type="ECO:0000256" key="5">
    <source>
        <dbReference type="ARBA" id="ARBA00022692"/>
    </source>
</evidence>
<keyword evidence="15" id="KW-1185">Reference proteome</keyword>
<keyword evidence="10" id="KW-0902">Two-component regulatory system</keyword>
<evidence type="ECO:0000313" key="15">
    <source>
        <dbReference type="Proteomes" id="UP000306509"/>
    </source>
</evidence>
<proteinExistence type="predicted"/>
<dbReference type="EC" id="2.7.13.3" evidence="14"/>
<dbReference type="AlphaFoldDB" id="A0A4U8Q889"/>
<dbReference type="PANTHER" id="PTHR34220:SF11">
    <property type="entry name" value="SENSOR PROTEIN KINASE HPTS"/>
    <property type="match status" value="1"/>
</dbReference>
<evidence type="ECO:0000256" key="9">
    <source>
        <dbReference type="ARBA" id="ARBA00022989"/>
    </source>
</evidence>
<evidence type="ECO:0000259" key="13">
    <source>
        <dbReference type="PROSITE" id="PS50885"/>
    </source>
</evidence>
<evidence type="ECO:0000256" key="1">
    <source>
        <dbReference type="ARBA" id="ARBA00004651"/>
    </source>
</evidence>
<keyword evidence="7 14" id="KW-0418">Kinase</keyword>
<dbReference type="GO" id="GO:0005886">
    <property type="term" value="C:plasma membrane"/>
    <property type="evidence" value="ECO:0007669"/>
    <property type="project" value="UniProtKB-SubCell"/>
</dbReference>
<dbReference type="InterPro" id="IPR003660">
    <property type="entry name" value="HAMP_dom"/>
</dbReference>
<keyword evidence="8" id="KW-0067">ATP-binding</keyword>
<dbReference type="GO" id="GO:0000155">
    <property type="term" value="F:phosphorelay sensor kinase activity"/>
    <property type="evidence" value="ECO:0007669"/>
    <property type="project" value="InterPro"/>
</dbReference>
<sequence>MIKQKISTKLSMTYAVLTILFIGIAAVIFYKYNQYNIHQDGVSNIGQIAENVMAQTDSRLTTMDQTAIDVLSDNHFLDLWDLAVVSSGDEVGKEIRKLLTKAYINKSDIRRVSIYGKDGTFYSTGKTDVKKDDVRQRIQMIESQYPMKQMNSRVYLKPHLDYWNKSSEVLVVSEIKPVKDRNTNIIGYLEVQQNAFYMDNICNVKWNGKGLKVMVFMEETDELFYTNLPDSKRNDTYIQQVKDFTRQYSKIKEDSHSLFSTASSNYYACKTVIILDKNVLNESLNKMLGGIIAITLVLIIVTTFYSFWTTRMIMRPINLLVKTMQNTDLTNFRQKREIKVKDKETEILVNSFEDMAKRLEDALVKQKKLENVQTKTLFSALQSEMGPHFLYNSLGSIANLCERGETETAADACYSLTEILRYASNYETSEVTIGEEIENLKAYMSIMKSRYQKRIEFEMQIDDDTKYIIIPKLTYQPLVENAIKYSLMEHEKVIIKIYTVVLGDKLVVEIKDNGCGISKEAGEVIRERIDEFHNTDKATYIAEQIQFGGMGLSGTLIRLSIYYGDSFWYELQDNNDEGGTSILFGMNISKYR</sequence>
<accession>A0A4U8Q889</accession>
<keyword evidence="2" id="KW-1003">Cell membrane</keyword>
<evidence type="ECO:0000256" key="6">
    <source>
        <dbReference type="ARBA" id="ARBA00022741"/>
    </source>
</evidence>
<dbReference type="Proteomes" id="UP000306509">
    <property type="component" value="Unassembled WGS sequence"/>
</dbReference>
<gene>
    <name evidence="14" type="primary">ypdA_12</name>
    <name evidence="14" type="ORF">DSM106044_01954</name>
</gene>
<dbReference type="PANTHER" id="PTHR34220">
    <property type="entry name" value="SENSOR HISTIDINE KINASE YPDA"/>
    <property type="match status" value="1"/>
</dbReference>
<dbReference type="Pfam" id="PF02518">
    <property type="entry name" value="HATPase_c"/>
    <property type="match status" value="1"/>
</dbReference>
<keyword evidence="3" id="KW-0597">Phosphoprotein</keyword>
<keyword evidence="4 14" id="KW-0808">Transferase</keyword>
<dbReference type="SUPFAM" id="SSF55874">
    <property type="entry name" value="ATPase domain of HSP90 chaperone/DNA topoisomerase II/histidine kinase"/>
    <property type="match status" value="1"/>
</dbReference>
<dbReference type="InterPro" id="IPR010559">
    <property type="entry name" value="Sig_transdc_His_kin_internal"/>
</dbReference>
<dbReference type="InterPro" id="IPR003594">
    <property type="entry name" value="HATPase_dom"/>
</dbReference>
<feature type="transmembrane region" description="Helical" evidence="12">
    <location>
        <begin position="12"/>
        <end position="30"/>
    </location>
</feature>
<dbReference type="InterPro" id="IPR036890">
    <property type="entry name" value="HATPase_C_sf"/>
</dbReference>
<keyword evidence="5 12" id="KW-0812">Transmembrane</keyword>
<name>A0A4U8Q889_9FIRM</name>
<keyword evidence="9 12" id="KW-1133">Transmembrane helix</keyword>
<keyword evidence="6" id="KW-0547">Nucleotide-binding</keyword>
<feature type="transmembrane region" description="Helical" evidence="12">
    <location>
        <begin position="287"/>
        <end position="308"/>
    </location>
</feature>
<dbReference type="STRING" id="180332.GCA_000797495_04889"/>
<feature type="domain" description="HAMP" evidence="13">
    <location>
        <begin position="311"/>
        <end position="364"/>
    </location>
</feature>
<dbReference type="Gene3D" id="6.10.340.10">
    <property type="match status" value="1"/>
</dbReference>
<evidence type="ECO:0000256" key="12">
    <source>
        <dbReference type="SAM" id="Phobius"/>
    </source>
</evidence>
<dbReference type="RefSeq" id="WP_138002366.1">
    <property type="nucleotide sequence ID" value="NZ_QGQD01000043.1"/>
</dbReference>
<evidence type="ECO:0000256" key="8">
    <source>
        <dbReference type="ARBA" id="ARBA00022840"/>
    </source>
</evidence>
<dbReference type="GO" id="GO:0005524">
    <property type="term" value="F:ATP binding"/>
    <property type="evidence" value="ECO:0007669"/>
    <property type="project" value="UniProtKB-KW"/>
</dbReference>
<dbReference type="Pfam" id="PF06580">
    <property type="entry name" value="His_kinase"/>
    <property type="match status" value="1"/>
</dbReference>
<dbReference type="InterPro" id="IPR050640">
    <property type="entry name" value="Bact_2-comp_sensor_kinase"/>
</dbReference>
<evidence type="ECO:0000313" key="14">
    <source>
        <dbReference type="EMBL" id="TLD01162.1"/>
    </source>
</evidence>
<evidence type="ECO:0000256" key="3">
    <source>
        <dbReference type="ARBA" id="ARBA00022553"/>
    </source>
</evidence>
<keyword evidence="11 12" id="KW-0472">Membrane</keyword>
<evidence type="ECO:0000256" key="2">
    <source>
        <dbReference type="ARBA" id="ARBA00022475"/>
    </source>
</evidence>
<evidence type="ECO:0000256" key="7">
    <source>
        <dbReference type="ARBA" id="ARBA00022777"/>
    </source>
</evidence>